<protein>
    <submittedName>
        <fullName evidence="5">Gluconolactonase</fullName>
    </submittedName>
</protein>
<comment type="caution">
    <text evidence="5">The sequence shown here is derived from an EMBL/GenBank/DDBJ whole genome shotgun (WGS) entry which is preliminary data.</text>
</comment>
<evidence type="ECO:0000313" key="6">
    <source>
        <dbReference type="Proteomes" id="UP000612808"/>
    </source>
</evidence>
<evidence type="ECO:0000259" key="4">
    <source>
        <dbReference type="Pfam" id="PF08450"/>
    </source>
</evidence>
<keyword evidence="3" id="KW-0479">Metal-binding</keyword>
<feature type="binding site" evidence="3">
    <location>
        <position position="96"/>
    </location>
    <ligand>
        <name>substrate</name>
    </ligand>
</feature>
<feature type="domain" description="SMP-30/Gluconolactonase/LRE-like region" evidence="4">
    <location>
        <begin position="13"/>
        <end position="250"/>
    </location>
</feature>
<feature type="binding site" evidence="3">
    <location>
        <position position="116"/>
    </location>
    <ligand>
        <name>substrate</name>
    </ligand>
</feature>
<gene>
    <name evidence="5" type="ORF">Aru02nite_21550</name>
</gene>
<feature type="active site" description="Proton donor/acceptor" evidence="2">
    <location>
        <position position="192"/>
    </location>
</feature>
<dbReference type="PANTHER" id="PTHR10907">
    <property type="entry name" value="REGUCALCIN"/>
    <property type="match status" value="1"/>
</dbReference>
<name>A0A8J3J437_9ACTN</name>
<dbReference type="GO" id="GO:0019853">
    <property type="term" value="P:L-ascorbic acid biosynthetic process"/>
    <property type="evidence" value="ECO:0007669"/>
    <property type="project" value="TreeGrafter"/>
</dbReference>
<dbReference type="Pfam" id="PF08450">
    <property type="entry name" value="SGL"/>
    <property type="match status" value="1"/>
</dbReference>
<feature type="binding site" evidence="3">
    <location>
        <position position="14"/>
    </location>
    <ligand>
        <name>a divalent metal cation</name>
        <dbReference type="ChEBI" id="CHEBI:60240"/>
    </ligand>
</feature>
<keyword evidence="3" id="KW-0862">Zinc</keyword>
<organism evidence="5 6">
    <name type="scientific">Actinocatenispora rupis</name>
    <dbReference type="NCBI Taxonomy" id="519421"/>
    <lineage>
        <taxon>Bacteria</taxon>
        <taxon>Bacillati</taxon>
        <taxon>Actinomycetota</taxon>
        <taxon>Actinomycetes</taxon>
        <taxon>Micromonosporales</taxon>
        <taxon>Micromonosporaceae</taxon>
        <taxon>Actinocatenispora</taxon>
    </lineage>
</organism>
<reference evidence="5" key="1">
    <citation type="submission" date="2021-01" db="EMBL/GenBank/DDBJ databases">
        <title>Whole genome shotgun sequence of Actinocatenispora rupis NBRC 107355.</title>
        <authorList>
            <person name="Komaki H."/>
            <person name="Tamura T."/>
        </authorList>
    </citation>
    <scope>NUCLEOTIDE SEQUENCE</scope>
    <source>
        <strain evidence="5">NBRC 107355</strain>
    </source>
</reference>
<dbReference type="AlphaFoldDB" id="A0A8J3J437"/>
<evidence type="ECO:0000256" key="2">
    <source>
        <dbReference type="PIRSR" id="PIRSR605511-1"/>
    </source>
</evidence>
<dbReference type="InterPro" id="IPR005511">
    <property type="entry name" value="SMP-30"/>
</dbReference>
<evidence type="ECO:0000313" key="5">
    <source>
        <dbReference type="EMBL" id="GID11266.1"/>
    </source>
</evidence>
<evidence type="ECO:0000256" key="3">
    <source>
        <dbReference type="PIRSR" id="PIRSR605511-2"/>
    </source>
</evidence>
<evidence type="ECO:0000256" key="1">
    <source>
        <dbReference type="ARBA" id="ARBA00008853"/>
    </source>
</evidence>
<dbReference type="InterPro" id="IPR011042">
    <property type="entry name" value="6-blade_b-propeller_TolB-like"/>
</dbReference>
<dbReference type="InterPro" id="IPR013658">
    <property type="entry name" value="SGL"/>
</dbReference>
<feature type="binding site" evidence="3">
    <location>
        <position position="98"/>
    </location>
    <ligand>
        <name>substrate</name>
    </ligand>
</feature>
<comment type="cofactor">
    <cofactor evidence="3">
        <name>Zn(2+)</name>
        <dbReference type="ChEBI" id="CHEBI:29105"/>
    </cofactor>
    <text evidence="3">Binds 1 divalent metal cation per subunit.</text>
</comment>
<keyword evidence="6" id="KW-1185">Reference proteome</keyword>
<proteinExistence type="inferred from homology"/>
<feature type="binding site" evidence="3">
    <location>
        <position position="144"/>
    </location>
    <ligand>
        <name>a divalent metal cation</name>
        <dbReference type="ChEBI" id="CHEBI:60240"/>
    </ligand>
</feature>
<dbReference type="PRINTS" id="PR01790">
    <property type="entry name" value="SMP30FAMILY"/>
</dbReference>
<dbReference type="Gene3D" id="2.120.10.30">
    <property type="entry name" value="TolB, C-terminal domain"/>
    <property type="match status" value="1"/>
</dbReference>
<dbReference type="RefSeq" id="WP_203657219.1">
    <property type="nucleotide sequence ID" value="NZ_BAAAZM010000006.1"/>
</dbReference>
<dbReference type="GO" id="GO:0005509">
    <property type="term" value="F:calcium ion binding"/>
    <property type="evidence" value="ECO:0007669"/>
    <property type="project" value="TreeGrafter"/>
</dbReference>
<dbReference type="PANTHER" id="PTHR10907:SF47">
    <property type="entry name" value="REGUCALCIN"/>
    <property type="match status" value="1"/>
</dbReference>
<dbReference type="Proteomes" id="UP000612808">
    <property type="component" value="Unassembled WGS sequence"/>
</dbReference>
<sequence>MVEQVDAPAAEHGEGPCWDATAGVLRWVDMLRGDLLAVAPGGGPVTRHHVGTVAAALRPRTGGGLVVATERGFALLDDPDGPVRQLPEVWTDPAVRMNDGGCDPHGRFYCGSMAYDATPGAAALYRLDPDGTVHTVLTGVTVSNGLAFTPDGTTAYYADTETGRVDAFSVLDGELLDRRPVVVVPAADGAPDGLTLDADGHLWVALWGGGAVRRYSPDGELEQHLPVPVRHVTACTFGGPGLDTLYVTTSTVDATPDEYGRAGALFAHHPTVGGLPPLPYAG</sequence>
<feature type="binding site" evidence="3">
    <location>
        <position position="192"/>
    </location>
    <ligand>
        <name>a divalent metal cation</name>
        <dbReference type="ChEBI" id="CHEBI:60240"/>
    </ligand>
</feature>
<comment type="similarity">
    <text evidence="1">Belongs to the SMP-30/CGR1 family.</text>
</comment>
<dbReference type="SUPFAM" id="SSF63829">
    <property type="entry name" value="Calcium-dependent phosphotriesterase"/>
    <property type="match status" value="1"/>
</dbReference>
<dbReference type="GO" id="GO:0004341">
    <property type="term" value="F:gluconolactonase activity"/>
    <property type="evidence" value="ECO:0007669"/>
    <property type="project" value="TreeGrafter"/>
</dbReference>
<accession>A0A8J3J437</accession>
<dbReference type="EMBL" id="BOMB01000012">
    <property type="protein sequence ID" value="GID11266.1"/>
    <property type="molecule type" value="Genomic_DNA"/>
</dbReference>